<dbReference type="EMBL" id="OOIN01000043">
    <property type="protein sequence ID" value="SPO32299.1"/>
    <property type="molecule type" value="Genomic_DNA"/>
</dbReference>
<feature type="domain" description="SRP9" evidence="2">
    <location>
        <begin position="4"/>
        <end position="67"/>
    </location>
</feature>
<dbReference type="Pfam" id="PF05486">
    <property type="entry name" value="SRP9-21"/>
    <property type="match status" value="1"/>
</dbReference>
<dbReference type="AlphaFoldDB" id="A0A5C3ESF3"/>
<accession>A0A5C3ESF3</accession>
<dbReference type="GO" id="GO:0005786">
    <property type="term" value="C:signal recognition particle, endoplasmic reticulum targeting"/>
    <property type="evidence" value="ECO:0007669"/>
    <property type="project" value="TreeGrafter"/>
</dbReference>
<keyword evidence="4" id="KW-1185">Reference proteome</keyword>
<dbReference type="Gene3D" id="3.30.720.10">
    <property type="entry name" value="Signal recognition particle alu RNA binding heterodimer, srp9/1"/>
    <property type="match status" value="1"/>
</dbReference>
<evidence type="ECO:0000256" key="1">
    <source>
        <dbReference type="SAM" id="MobiDB-lite"/>
    </source>
</evidence>
<dbReference type="InterPro" id="IPR039432">
    <property type="entry name" value="SRP9_dom"/>
</dbReference>
<dbReference type="SUPFAM" id="SSF54762">
    <property type="entry name" value="Signal recognition particle alu RNA binding heterodimer, SRP9/14"/>
    <property type="match status" value="1"/>
</dbReference>
<protein>
    <submittedName>
        <fullName evidence="3">Related to signal recognition particle 9 protein (SRP9)</fullName>
    </submittedName>
</protein>
<dbReference type="GO" id="GO:0006614">
    <property type="term" value="P:SRP-dependent cotranslational protein targeting to membrane"/>
    <property type="evidence" value="ECO:0007669"/>
    <property type="project" value="InterPro"/>
</dbReference>
<evidence type="ECO:0000259" key="2">
    <source>
        <dbReference type="Pfam" id="PF05486"/>
    </source>
</evidence>
<feature type="compositionally biased region" description="Low complexity" evidence="1">
    <location>
        <begin position="89"/>
        <end position="128"/>
    </location>
</feature>
<dbReference type="PANTHER" id="PTHR12834">
    <property type="entry name" value="SIGNAL RECOGNITION PARTICLE 9 KDA PROTEIN"/>
    <property type="match status" value="1"/>
</dbReference>
<dbReference type="Proteomes" id="UP000324022">
    <property type="component" value="Unassembled WGS sequence"/>
</dbReference>
<dbReference type="PANTHER" id="PTHR12834:SF12">
    <property type="entry name" value="SIGNAL RECOGNITION PARTICLE 9 KDA PROTEIN"/>
    <property type="match status" value="1"/>
</dbReference>
<feature type="compositionally biased region" description="Basic residues" evidence="1">
    <location>
        <begin position="131"/>
        <end position="140"/>
    </location>
</feature>
<evidence type="ECO:0000313" key="4">
    <source>
        <dbReference type="Proteomes" id="UP000324022"/>
    </source>
</evidence>
<sequence length="140" mass="14982">MVYIKDWPEFQQRSVKLYQQNPHKTRYLIKSRPSTQSLTLKVTDDTTTIKYRTRSSAILGRLEIFNKAMTFAMAGSKTPLQDANPEPLPSAAPVAAEAAAAAETEKAAPGATANGGSAPTTAGGATSASDKKKKKKKGKK</sequence>
<dbReference type="InterPro" id="IPR039914">
    <property type="entry name" value="SRP9-like"/>
</dbReference>
<organism evidence="3 4">
    <name type="scientific">Ustilago trichophora</name>
    <dbReference type="NCBI Taxonomy" id="86804"/>
    <lineage>
        <taxon>Eukaryota</taxon>
        <taxon>Fungi</taxon>
        <taxon>Dikarya</taxon>
        <taxon>Basidiomycota</taxon>
        <taxon>Ustilaginomycotina</taxon>
        <taxon>Ustilaginomycetes</taxon>
        <taxon>Ustilaginales</taxon>
        <taxon>Ustilaginaceae</taxon>
        <taxon>Ustilago</taxon>
    </lineage>
</organism>
<dbReference type="InterPro" id="IPR009018">
    <property type="entry name" value="Signal_recog_particle_SRP9/14"/>
</dbReference>
<feature type="region of interest" description="Disordered" evidence="1">
    <location>
        <begin position="77"/>
        <end position="140"/>
    </location>
</feature>
<proteinExistence type="predicted"/>
<name>A0A5C3ESF3_9BASI</name>
<gene>
    <name evidence="3" type="ORF">UTRI_02856</name>
</gene>
<reference evidence="3 4" key="1">
    <citation type="submission" date="2018-03" db="EMBL/GenBank/DDBJ databases">
        <authorList>
            <person name="Guldener U."/>
        </authorList>
    </citation>
    <scope>NUCLEOTIDE SEQUENCE [LARGE SCALE GENOMIC DNA]</scope>
    <source>
        <strain evidence="3 4">NBRC100155</strain>
    </source>
</reference>
<dbReference type="OrthoDB" id="360923at2759"/>
<evidence type="ECO:0000313" key="3">
    <source>
        <dbReference type="EMBL" id="SPO32299.1"/>
    </source>
</evidence>
<dbReference type="GO" id="GO:0008312">
    <property type="term" value="F:7S RNA binding"/>
    <property type="evidence" value="ECO:0007669"/>
    <property type="project" value="InterPro"/>
</dbReference>